<dbReference type="InterPro" id="IPR001190">
    <property type="entry name" value="SRCR"/>
</dbReference>
<evidence type="ECO:0000256" key="5">
    <source>
        <dbReference type="ARBA" id="ARBA00022989"/>
    </source>
</evidence>
<evidence type="ECO:0000256" key="2">
    <source>
        <dbReference type="ARBA" id="ARBA00022692"/>
    </source>
</evidence>
<feature type="domain" description="SRCR" evidence="11">
    <location>
        <begin position="146"/>
        <end position="245"/>
    </location>
</feature>
<evidence type="ECO:0000313" key="13">
    <source>
        <dbReference type="Proteomes" id="UP000683360"/>
    </source>
</evidence>
<dbReference type="Pfam" id="PF00530">
    <property type="entry name" value="SRCR"/>
    <property type="match status" value="3"/>
</dbReference>
<feature type="domain" description="SRCR" evidence="11">
    <location>
        <begin position="246"/>
        <end position="342"/>
    </location>
</feature>
<keyword evidence="2" id="KW-0812">Transmembrane</keyword>
<dbReference type="InterPro" id="IPR036772">
    <property type="entry name" value="SRCR-like_dom_sf"/>
</dbReference>
<evidence type="ECO:0000259" key="11">
    <source>
        <dbReference type="PROSITE" id="PS50287"/>
    </source>
</evidence>
<organism evidence="12 13">
    <name type="scientific">Mytilus edulis</name>
    <name type="common">Blue mussel</name>
    <dbReference type="NCBI Taxonomy" id="6550"/>
    <lineage>
        <taxon>Eukaryota</taxon>
        <taxon>Metazoa</taxon>
        <taxon>Spiralia</taxon>
        <taxon>Lophotrochozoa</taxon>
        <taxon>Mollusca</taxon>
        <taxon>Bivalvia</taxon>
        <taxon>Autobranchia</taxon>
        <taxon>Pteriomorphia</taxon>
        <taxon>Mytilida</taxon>
        <taxon>Mytiloidea</taxon>
        <taxon>Mytilidae</taxon>
        <taxon>Mytilinae</taxon>
        <taxon>Mytilus</taxon>
    </lineage>
</organism>
<accession>A0A8S3U883</accession>
<evidence type="ECO:0000256" key="10">
    <source>
        <dbReference type="SAM" id="SignalP"/>
    </source>
</evidence>
<keyword evidence="5" id="KW-1133">Transmembrane helix</keyword>
<evidence type="ECO:0000256" key="6">
    <source>
        <dbReference type="ARBA" id="ARBA00023136"/>
    </source>
</evidence>
<comment type="subcellular location">
    <subcellularLocation>
        <location evidence="1">Membrane</location>
        <topology evidence="1">Single-pass membrane protein</topology>
    </subcellularLocation>
</comment>
<keyword evidence="7 9" id="KW-1015">Disulfide bond</keyword>
<evidence type="ECO:0000256" key="3">
    <source>
        <dbReference type="ARBA" id="ARBA00022729"/>
    </source>
</evidence>
<keyword evidence="3 10" id="KW-0732">Signal</keyword>
<feature type="disulfide bond" evidence="9">
    <location>
        <begin position="214"/>
        <end position="224"/>
    </location>
</feature>
<keyword evidence="6" id="KW-0472">Membrane</keyword>
<dbReference type="PRINTS" id="PR00258">
    <property type="entry name" value="SPERACTRCPTR"/>
</dbReference>
<keyword evidence="4" id="KW-0677">Repeat</keyword>
<feature type="disulfide bond" evidence="9">
    <location>
        <begin position="86"/>
        <end position="96"/>
    </location>
</feature>
<reference evidence="12" key="1">
    <citation type="submission" date="2021-03" db="EMBL/GenBank/DDBJ databases">
        <authorList>
            <person name="Bekaert M."/>
        </authorList>
    </citation>
    <scope>NUCLEOTIDE SEQUENCE</scope>
</reference>
<comment type="caution">
    <text evidence="12">The sequence shown here is derived from an EMBL/GenBank/DDBJ whole genome shotgun (WGS) entry which is preliminary data.</text>
</comment>
<feature type="chain" id="PRO_5035804685" description="SRCR domain-containing protein" evidence="10">
    <location>
        <begin position="19"/>
        <end position="358"/>
    </location>
</feature>
<dbReference type="SMART" id="SM00202">
    <property type="entry name" value="SR"/>
    <property type="match status" value="3"/>
</dbReference>
<evidence type="ECO:0000256" key="9">
    <source>
        <dbReference type="PROSITE-ProRule" id="PRU00196"/>
    </source>
</evidence>
<feature type="signal peptide" evidence="10">
    <location>
        <begin position="1"/>
        <end position="18"/>
    </location>
</feature>
<dbReference type="SUPFAM" id="SSF56487">
    <property type="entry name" value="SRCR-like"/>
    <property type="match status" value="3"/>
</dbReference>
<gene>
    <name evidence="12" type="ORF">MEDL_54202</name>
</gene>
<dbReference type="Gene3D" id="3.10.250.10">
    <property type="entry name" value="SRCR-like domain"/>
    <property type="match status" value="3"/>
</dbReference>
<evidence type="ECO:0000313" key="12">
    <source>
        <dbReference type="EMBL" id="CAG2242006.1"/>
    </source>
</evidence>
<feature type="domain" description="SRCR" evidence="11">
    <location>
        <begin position="17"/>
        <end position="117"/>
    </location>
</feature>
<protein>
    <recommendedName>
        <fullName evidence="11">SRCR domain-containing protein</fullName>
    </recommendedName>
</protein>
<dbReference type="PROSITE" id="PS50287">
    <property type="entry name" value="SRCR_2"/>
    <property type="match status" value="3"/>
</dbReference>
<keyword evidence="8" id="KW-0325">Glycoprotein</keyword>
<keyword evidence="13" id="KW-1185">Reference proteome</keyword>
<sequence length="358" mass="39579">MFLLIVLCIIGSNVQTLAQKAGEIRLNARRLEIFYNQTWGTVCDDSFDDIDAKVACRQLGYETGCSLGADDVEDGTGKTWLDNLECTGTENRLAECKHAGWGVENCQHSEDVGIECGNEEFLVAYTASCIDLGSENYHKLAIEMFFMSSKGDIRLISRRLEIFHNGTWGTICDDYFDDIDAQVACRQLGYNTGISLGPDVEDGTGKTWLDDMQCSGRENRLADCPNRGWGVEDCGHSEDVGIECLDSLDDGHIRLISGMIKIFYNGTWGTVCDDDFDDKNAQVACRQLGYNNGIFAGSTAKKNKYGLTMWIAGETKKLAYCTHAGWGVGNCFPGENVKIKCNNNSEGIYQTNNFKGFI</sequence>
<dbReference type="Proteomes" id="UP000683360">
    <property type="component" value="Unassembled WGS sequence"/>
</dbReference>
<dbReference type="EMBL" id="CAJPWZ010002612">
    <property type="protein sequence ID" value="CAG2242006.1"/>
    <property type="molecule type" value="Genomic_DNA"/>
</dbReference>
<dbReference type="FunFam" id="3.10.250.10:FF:000011">
    <property type="entry name" value="Scavenger receptor class A member 5"/>
    <property type="match status" value="2"/>
</dbReference>
<dbReference type="GO" id="GO:0016020">
    <property type="term" value="C:membrane"/>
    <property type="evidence" value="ECO:0007669"/>
    <property type="project" value="UniProtKB-SubCell"/>
</dbReference>
<name>A0A8S3U883_MYTED</name>
<evidence type="ECO:0000256" key="1">
    <source>
        <dbReference type="ARBA" id="ARBA00004167"/>
    </source>
</evidence>
<dbReference type="PANTHER" id="PTHR19331:SF487">
    <property type="entry name" value="SOLUBLE SCAVENGER RECEPTOR CYSTEINE-RICH DOMAIN-CONTAINING PROTEIN SSC5D"/>
    <property type="match status" value="1"/>
</dbReference>
<comment type="caution">
    <text evidence="9">Lacks conserved residue(s) required for the propagation of feature annotation.</text>
</comment>
<dbReference type="OrthoDB" id="6156774at2759"/>
<evidence type="ECO:0000256" key="4">
    <source>
        <dbReference type="ARBA" id="ARBA00022737"/>
    </source>
</evidence>
<evidence type="ECO:0000256" key="7">
    <source>
        <dbReference type="ARBA" id="ARBA00023157"/>
    </source>
</evidence>
<proteinExistence type="predicted"/>
<evidence type="ECO:0000256" key="8">
    <source>
        <dbReference type="ARBA" id="ARBA00023180"/>
    </source>
</evidence>
<dbReference type="PANTHER" id="PTHR19331">
    <property type="entry name" value="SCAVENGER RECEPTOR DOMAIN-CONTAINING"/>
    <property type="match status" value="1"/>
</dbReference>
<dbReference type="AlphaFoldDB" id="A0A8S3U883"/>
<dbReference type="FunFam" id="3.10.250.10:FF:000016">
    <property type="entry name" value="Scavenger receptor cysteine-rich protein type 12"/>
    <property type="match status" value="1"/>
</dbReference>